<dbReference type="Pfam" id="PF04239">
    <property type="entry name" value="DUF421"/>
    <property type="match status" value="1"/>
</dbReference>
<comment type="similarity">
    <text evidence="2">Belongs to the UPF0702 family.</text>
</comment>
<comment type="subcellular location">
    <subcellularLocation>
        <location evidence="1">Cell membrane</location>
        <topology evidence="1">Multi-pass membrane protein</topology>
    </subcellularLocation>
</comment>
<dbReference type="PANTHER" id="PTHR34582:SF6">
    <property type="entry name" value="UPF0702 TRANSMEMBRANE PROTEIN YCAP"/>
    <property type="match status" value="1"/>
</dbReference>
<dbReference type="GO" id="GO:0005886">
    <property type="term" value="C:plasma membrane"/>
    <property type="evidence" value="ECO:0007669"/>
    <property type="project" value="UniProtKB-SubCell"/>
</dbReference>
<name>A0A169FEP0_9BACI</name>
<evidence type="ECO:0000256" key="1">
    <source>
        <dbReference type="ARBA" id="ARBA00004651"/>
    </source>
</evidence>
<proteinExistence type="inferred from homology"/>
<dbReference type="EMBL" id="CP015506">
    <property type="protein sequence ID" value="AND38221.1"/>
    <property type="molecule type" value="Genomic_DNA"/>
</dbReference>
<dbReference type="RefSeq" id="WP_009335343.1">
    <property type="nucleotide sequence ID" value="NZ_CP015506.1"/>
</dbReference>
<dbReference type="Gene3D" id="3.30.240.20">
    <property type="entry name" value="bsu07140 like domains"/>
    <property type="match status" value="2"/>
</dbReference>
<gene>
    <name evidence="9" type="ORF">A361_03480</name>
</gene>
<dbReference type="eggNOG" id="COG2323">
    <property type="taxonomic scope" value="Bacteria"/>
</dbReference>
<protein>
    <recommendedName>
        <fullName evidence="8">YetF C-terminal domain-containing protein</fullName>
    </recommendedName>
</protein>
<keyword evidence="5 7" id="KW-1133">Transmembrane helix</keyword>
<evidence type="ECO:0000313" key="9">
    <source>
        <dbReference type="EMBL" id="AND38221.1"/>
    </source>
</evidence>
<evidence type="ECO:0000259" key="8">
    <source>
        <dbReference type="Pfam" id="PF04239"/>
    </source>
</evidence>
<evidence type="ECO:0000256" key="7">
    <source>
        <dbReference type="SAM" id="Phobius"/>
    </source>
</evidence>
<dbReference type="STRING" id="1196031.A361_03480"/>
<keyword evidence="3" id="KW-1003">Cell membrane</keyword>
<organism evidence="9 10">
    <name type="scientific">Cytobacillus oceanisediminis 2691</name>
    <dbReference type="NCBI Taxonomy" id="1196031"/>
    <lineage>
        <taxon>Bacteria</taxon>
        <taxon>Bacillati</taxon>
        <taxon>Bacillota</taxon>
        <taxon>Bacilli</taxon>
        <taxon>Bacillales</taxon>
        <taxon>Bacillaceae</taxon>
        <taxon>Cytobacillus</taxon>
    </lineage>
</organism>
<accession>A0A169FEP0</accession>
<dbReference type="Proteomes" id="UP000077856">
    <property type="component" value="Chromosome"/>
</dbReference>
<keyword evidence="6 7" id="KW-0472">Membrane</keyword>
<evidence type="ECO:0000256" key="2">
    <source>
        <dbReference type="ARBA" id="ARBA00006448"/>
    </source>
</evidence>
<evidence type="ECO:0000313" key="10">
    <source>
        <dbReference type="Proteomes" id="UP000077856"/>
    </source>
</evidence>
<evidence type="ECO:0000256" key="3">
    <source>
        <dbReference type="ARBA" id="ARBA00022475"/>
    </source>
</evidence>
<evidence type="ECO:0000256" key="4">
    <source>
        <dbReference type="ARBA" id="ARBA00022692"/>
    </source>
</evidence>
<reference evidence="9 10" key="1">
    <citation type="submission" date="2016-04" db="EMBL/GenBank/DDBJ databases">
        <title>Complete genome sequence of Bacillus oceanisediminis strain 2691.</title>
        <authorList>
            <person name="Jeong H."/>
            <person name="Kim H.J."/>
            <person name="Lee D.-W."/>
        </authorList>
    </citation>
    <scope>NUCLEOTIDE SEQUENCE [LARGE SCALE GENOMIC DNA]</scope>
    <source>
        <strain evidence="9 10">2691</strain>
    </source>
</reference>
<dbReference type="PANTHER" id="PTHR34582">
    <property type="entry name" value="UPF0702 TRANSMEMBRANE PROTEIN YCAP"/>
    <property type="match status" value="1"/>
</dbReference>
<dbReference type="KEGG" id="bon:A361_03480"/>
<keyword evidence="4 7" id="KW-0812">Transmembrane</keyword>
<dbReference type="AlphaFoldDB" id="A0A169FEP0"/>
<evidence type="ECO:0000256" key="5">
    <source>
        <dbReference type="ARBA" id="ARBA00022989"/>
    </source>
</evidence>
<sequence length="241" mass="27015">MGEFFYHCLLILGRIITILPLFLFITLYMGRRSIGELPIFDYLVILTLGAVAGADIADPSIRHLETGFAIIAIGVFQRIIGKVKISNRKIGKMITFEPVIVINKGKLLRANLKRTNYSIDNILQMLREKNIFDVQNVELGVLEGSGMLSVQLKPSMMPVTLGDLKITEHSDQIAFPVVVEGEVYTTVLNQLGLDRAWLERELARMGVSMFGDIFFASINSKKELHISMKNEQAESIPPLNH</sequence>
<feature type="transmembrane region" description="Helical" evidence="7">
    <location>
        <begin position="6"/>
        <end position="27"/>
    </location>
</feature>
<dbReference type="InterPro" id="IPR007353">
    <property type="entry name" value="DUF421"/>
</dbReference>
<dbReference type="InterPro" id="IPR023090">
    <property type="entry name" value="UPF0702_alpha/beta_dom_sf"/>
</dbReference>
<evidence type="ECO:0000256" key="6">
    <source>
        <dbReference type="ARBA" id="ARBA00023136"/>
    </source>
</evidence>
<feature type="domain" description="YetF C-terminal" evidence="8">
    <location>
        <begin position="86"/>
        <end position="218"/>
    </location>
</feature>